<reference evidence="2 3" key="1">
    <citation type="submission" date="2024-02" db="EMBL/GenBank/DDBJ databases">
        <title>First draft genome assembly of two strains of Seiridium cardinale.</title>
        <authorList>
            <person name="Emiliani G."/>
            <person name="Scali E."/>
        </authorList>
    </citation>
    <scope>NUCLEOTIDE SEQUENCE [LARGE SCALE GENOMIC DNA]</scope>
    <source>
        <strain evidence="2 3">BM-138-000479</strain>
    </source>
</reference>
<evidence type="ECO:0000256" key="1">
    <source>
        <dbReference type="SAM" id="MobiDB-lite"/>
    </source>
</evidence>
<accession>A0ABR2XQ34</accession>
<protein>
    <submittedName>
        <fullName evidence="2">Uncharacterized protein</fullName>
    </submittedName>
</protein>
<gene>
    <name evidence="2" type="ORF">SCAR479_07537</name>
</gene>
<keyword evidence="3" id="KW-1185">Reference proteome</keyword>
<dbReference type="EMBL" id="JARVKM010000032">
    <property type="protein sequence ID" value="KAK9775721.1"/>
    <property type="molecule type" value="Genomic_DNA"/>
</dbReference>
<proteinExistence type="predicted"/>
<evidence type="ECO:0000313" key="3">
    <source>
        <dbReference type="Proteomes" id="UP001465668"/>
    </source>
</evidence>
<comment type="caution">
    <text evidence="2">The sequence shown here is derived from an EMBL/GenBank/DDBJ whole genome shotgun (WGS) entry which is preliminary data.</text>
</comment>
<sequence>MLSTFLSQSTLSFSTSNPSETPRYTTGTSPGSPPSRPIPALASLKGSEPVDDLETSPAPEDVGIAAHTGPRDVSGFPIRFGKPEVSSAVSVLDDQAFVRYG</sequence>
<name>A0ABR2XQ34_9PEZI</name>
<dbReference type="Proteomes" id="UP001465668">
    <property type="component" value="Unassembled WGS sequence"/>
</dbReference>
<evidence type="ECO:0000313" key="2">
    <source>
        <dbReference type="EMBL" id="KAK9775721.1"/>
    </source>
</evidence>
<feature type="region of interest" description="Disordered" evidence="1">
    <location>
        <begin position="1"/>
        <end position="75"/>
    </location>
</feature>
<feature type="compositionally biased region" description="Low complexity" evidence="1">
    <location>
        <begin position="1"/>
        <end position="30"/>
    </location>
</feature>
<organism evidence="2 3">
    <name type="scientific">Seiridium cardinale</name>
    <dbReference type="NCBI Taxonomy" id="138064"/>
    <lineage>
        <taxon>Eukaryota</taxon>
        <taxon>Fungi</taxon>
        <taxon>Dikarya</taxon>
        <taxon>Ascomycota</taxon>
        <taxon>Pezizomycotina</taxon>
        <taxon>Sordariomycetes</taxon>
        <taxon>Xylariomycetidae</taxon>
        <taxon>Amphisphaeriales</taxon>
        <taxon>Sporocadaceae</taxon>
        <taxon>Seiridium</taxon>
    </lineage>
</organism>